<comment type="caution">
    <text evidence="3">The sequence shown here is derived from an EMBL/GenBank/DDBJ whole genome shotgun (WGS) entry which is preliminary data.</text>
</comment>
<sequence>MNSKPWEKYLVDNDRAVLERGRFARRMGYGERPAVVVIDAQRYMVGEEGNDQAWPSSCGAIGREAVRQIQRVVEEAQKNDVPCFFTTFELDPNGNDIGVYGRKRDLLDSEHWCLTGTLGAELVPELKPRKNDVTFVKKKPSGFHGTPLLGYLVERKVDTVIVVGGATSNCVRATVFDSSSYNFRTIVPQEAVFDRIAISHAISLFDMDRQFADVVSVDDLISYLRSPSVAHASV</sequence>
<evidence type="ECO:0000313" key="4">
    <source>
        <dbReference type="Proteomes" id="UP000216885"/>
    </source>
</evidence>
<dbReference type="InterPro" id="IPR036380">
    <property type="entry name" value="Isochorismatase-like_sf"/>
</dbReference>
<protein>
    <submittedName>
        <fullName evidence="3">Hydrolase</fullName>
    </submittedName>
</protein>
<evidence type="ECO:0000256" key="1">
    <source>
        <dbReference type="ARBA" id="ARBA00022801"/>
    </source>
</evidence>
<dbReference type="GO" id="GO:0016787">
    <property type="term" value="F:hydrolase activity"/>
    <property type="evidence" value="ECO:0007669"/>
    <property type="project" value="UniProtKB-KW"/>
</dbReference>
<evidence type="ECO:0000259" key="2">
    <source>
        <dbReference type="Pfam" id="PF00857"/>
    </source>
</evidence>
<dbReference type="InterPro" id="IPR050272">
    <property type="entry name" value="Isochorismatase-like_hydrls"/>
</dbReference>
<dbReference type="Gene3D" id="3.40.50.850">
    <property type="entry name" value="Isochorismatase-like"/>
    <property type="match status" value="1"/>
</dbReference>
<gene>
    <name evidence="3" type="ORF">CAL20_23815</name>
</gene>
<dbReference type="AlphaFoldDB" id="A0A261TNS8"/>
<keyword evidence="1 3" id="KW-0378">Hydrolase</keyword>
<dbReference type="EMBL" id="NEVQ01000022">
    <property type="protein sequence ID" value="OZI50852.1"/>
    <property type="molecule type" value="Genomic_DNA"/>
</dbReference>
<reference evidence="3 4" key="1">
    <citation type="submission" date="2017-05" db="EMBL/GenBank/DDBJ databases">
        <title>Complete and WGS of Bordetella genogroups.</title>
        <authorList>
            <person name="Spilker T."/>
            <person name="LiPuma J."/>
        </authorList>
    </citation>
    <scope>NUCLEOTIDE SEQUENCE [LARGE SCALE GENOMIC DNA]</scope>
    <source>
        <strain evidence="3 4">AU9919</strain>
    </source>
</reference>
<dbReference type="PANTHER" id="PTHR43540">
    <property type="entry name" value="PEROXYUREIDOACRYLATE/UREIDOACRYLATE AMIDOHYDROLASE-RELATED"/>
    <property type="match status" value="1"/>
</dbReference>
<dbReference type="Pfam" id="PF00857">
    <property type="entry name" value="Isochorismatase"/>
    <property type="match status" value="1"/>
</dbReference>
<name>A0A261TNS8_9BORD</name>
<dbReference type="Proteomes" id="UP000216885">
    <property type="component" value="Unassembled WGS sequence"/>
</dbReference>
<feature type="domain" description="Isochorismatase-like" evidence="2">
    <location>
        <begin position="34"/>
        <end position="219"/>
    </location>
</feature>
<dbReference type="SUPFAM" id="SSF52499">
    <property type="entry name" value="Isochorismatase-like hydrolases"/>
    <property type="match status" value="1"/>
</dbReference>
<dbReference type="RefSeq" id="WP_094839226.1">
    <property type="nucleotide sequence ID" value="NZ_NEVQ01000022.1"/>
</dbReference>
<dbReference type="InterPro" id="IPR000868">
    <property type="entry name" value="Isochorismatase-like_dom"/>
</dbReference>
<proteinExistence type="predicted"/>
<accession>A0A261TNS8</accession>
<organism evidence="3 4">
    <name type="scientific">Bordetella genomosp. 4</name>
    <dbReference type="NCBI Taxonomy" id="463044"/>
    <lineage>
        <taxon>Bacteria</taxon>
        <taxon>Pseudomonadati</taxon>
        <taxon>Pseudomonadota</taxon>
        <taxon>Betaproteobacteria</taxon>
        <taxon>Burkholderiales</taxon>
        <taxon>Alcaligenaceae</taxon>
        <taxon>Bordetella</taxon>
    </lineage>
</organism>
<keyword evidence="4" id="KW-1185">Reference proteome</keyword>
<evidence type="ECO:0000313" key="3">
    <source>
        <dbReference type="EMBL" id="OZI50852.1"/>
    </source>
</evidence>
<dbReference type="PANTHER" id="PTHR43540:SF1">
    <property type="entry name" value="ISOCHORISMATASE HYDROLASE"/>
    <property type="match status" value="1"/>
</dbReference>